<dbReference type="InterPro" id="IPR011051">
    <property type="entry name" value="RmlC_Cupin_sf"/>
</dbReference>
<evidence type="ECO:0000256" key="1">
    <source>
        <dbReference type="ARBA" id="ARBA00022723"/>
    </source>
</evidence>
<accession>A0A7W2L6Y4</accession>
<dbReference type="GO" id="GO:0046872">
    <property type="term" value="F:metal ion binding"/>
    <property type="evidence" value="ECO:0007669"/>
    <property type="project" value="UniProtKB-KW"/>
</dbReference>
<dbReference type="InterPro" id="IPR013096">
    <property type="entry name" value="Cupin_2"/>
</dbReference>
<sequence length="170" mass="18855">MSDKPAFSFSEPKGDFVVMTRDKCESYWQPIPANGHIDIMVSQRNVRSVHPFSAGTQSVAPGGRVRLHAHNAGEEVLYMLEGKGTALIDGHSYELTAGTMLYLGHNVEHTFINDGDIELSWVWFFMPGGLEDFFQAVGRHRKHGDAAPAPFPRPDDVAKIEAETVFAKLK</sequence>
<dbReference type="AlphaFoldDB" id="A0A7W2L6Y4"/>
<dbReference type="SUPFAM" id="SSF51182">
    <property type="entry name" value="RmlC-like cupins"/>
    <property type="match status" value="1"/>
</dbReference>
<gene>
    <name evidence="3" type="ORF">H4C47_27560</name>
</gene>
<protein>
    <submittedName>
        <fullName evidence="3">Cupin domain-containing protein</fullName>
    </submittedName>
</protein>
<keyword evidence="1" id="KW-0479">Metal-binding</keyword>
<dbReference type="RefSeq" id="WP_054903020.1">
    <property type="nucleotide sequence ID" value="NZ_CP060529.1"/>
</dbReference>
<organism evidence="3 4">
    <name type="scientific">Pseudomonas putida</name>
    <name type="common">Arthrobacter siderocapsulatus</name>
    <dbReference type="NCBI Taxonomy" id="303"/>
    <lineage>
        <taxon>Bacteria</taxon>
        <taxon>Pseudomonadati</taxon>
        <taxon>Pseudomonadota</taxon>
        <taxon>Gammaproteobacteria</taxon>
        <taxon>Pseudomonadales</taxon>
        <taxon>Pseudomonadaceae</taxon>
        <taxon>Pseudomonas</taxon>
    </lineage>
</organism>
<evidence type="ECO:0000313" key="3">
    <source>
        <dbReference type="EMBL" id="MBA6119451.1"/>
    </source>
</evidence>
<dbReference type="Pfam" id="PF07883">
    <property type="entry name" value="Cupin_2"/>
    <property type="match status" value="1"/>
</dbReference>
<dbReference type="EMBL" id="JACGDG010000057">
    <property type="protein sequence ID" value="MBA6119451.1"/>
    <property type="molecule type" value="Genomic_DNA"/>
</dbReference>
<dbReference type="PANTHER" id="PTHR35848:SF6">
    <property type="entry name" value="CUPIN TYPE-2 DOMAIN-CONTAINING PROTEIN"/>
    <property type="match status" value="1"/>
</dbReference>
<evidence type="ECO:0000313" key="4">
    <source>
        <dbReference type="Proteomes" id="UP000553948"/>
    </source>
</evidence>
<dbReference type="Proteomes" id="UP000553948">
    <property type="component" value="Unassembled WGS sequence"/>
</dbReference>
<dbReference type="InterPro" id="IPR014710">
    <property type="entry name" value="RmlC-like_jellyroll"/>
</dbReference>
<proteinExistence type="predicted"/>
<dbReference type="Gene3D" id="2.60.120.10">
    <property type="entry name" value="Jelly Rolls"/>
    <property type="match status" value="1"/>
</dbReference>
<dbReference type="InterPro" id="IPR051610">
    <property type="entry name" value="GPI/OXD"/>
</dbReference>
<evidence type="ECO:0000259" key="2">
    <source>
        <dbReference type="Pfam" id="PF07883"/>
    </source>
</evidence>
<dbReference type="PANTHER" id="PTHR35848">
    <property type="entry name" value="OXALATE-BINDING PROTEIN"/>
    <property type="match status" value="1"/>
</dbReference>
<name>A0A7W2L6Y4_PSEPU</name>
<feature type="domain" description="Cupin type-2" evidence="2">
    <location>
        <begin position="57"/>
        <end position="125"/>
    </location>
</feature>
<reference evidence="3 4" key="1">
    <citation type="submission" date="2020-07" db="EMBL/GenBank/DDBJ databases">
        <title>Diversity of carbapenemase encoding genes among Pseudomonas putida group clinical isolates in a tertiary Brazilian hospital.</title>
        <authorList>
            <person name="Alberto-Lei F."/>
            <person name="Nodari C.S."/>
            <person name="Streling A.P."/>
            <person name="Paulino J.T."/>
            <person name="Bessa-Neto F.O."/>
            <person name="Cayo R."/>
            <person name="Gales A.C."/>
        </authorList>
    </citation>
    <scope>NUCLEOTIDE SEQUENCE [LARGE SCALE GENOMIC DNA]</scope>
    <source>
        <strain evidence="3 4">12464</strain>
    </source>
</reference>
<comment type="caution">
    <text evidence="3">The sequence shown here is derived from an EMBL/GenBank/DDBJ whole genome shotgun (WGS) entry which is preliminary data.</text>
</comment>